<keyword evidence="3" id="KW-1185">Reference proteome</keyword>
<accession>A0ABN3C644</accession>
<proteinExistence type="predicted"/>
<protein>
    <submittedName>
        <fullName evidence="2">Uncharacterized protein</fullName>
    </submittedName>
</protein>
<dbReference type="Proteomes" id="UP001501391">
    <property type="component" value="Unassembled WGS sequence"/>
</dbReference>
<evidence type="ECO:0000313" key="2">
    <source>
        <dbReference type="EMBL" id="GAA2204797.1"/>
    </source>
</evidence>
<feature type="region of interest" description="Disordered" evidence="1">
    <location>
        <begin position="1"/>
        <end position="42"/>
    </location>
</feature>
<comment type="caution">
    <text evidence="2">The sequence shown here is derived from an EMBL/GenBank/DDBJ whole genome shotgun (WGS) entry which is preliminary data.</text>
</comment>
<sequence>MVSALPLEDARPPAAGGTPPVPGAPRPAGRFERTGVNRAGLRAVPVDTAEGLSVRLVRR</sequence>
<organism evidence="2 3">
    <name type="scientific">Streptomyces bangladeshensis</name>
    <dbReference type="NCBI Taxonomy" id="295352"/>
    <lineage>
        <taxon>Bacteria</taxon>
        <taxon>Bacillati</taxon>
        <taxon>Actinomycetota</taxon>
        <taxon>Actinomycetes</taxon>
        <taxon>Kitasatosporales</taxon>
        <taxon>Streptomycetaceae</taxon>
        <taxon>Streptomyces</taxon>
    </lineage>
</organism>
<evidence type="ECO:0000313" key="3">
    <source>
        <dbReference type="Proteomes" id="UP001501391"/>
    </source>
</evidence>
<gene>
    <name evidence="2" type="ORF">GCM10009787_73360</name>
</gene>
<name>A0ABN3C644_9ACTN</name>
<reference evidence="2 3" key="1">
    <citation type="journal article" date="2019" name="Int. J. Syst. Evol. Microbiol.">
        <title>The Global Catalogue of Microorganisms (GCM) 10K type strain sequencing project: providing services to taxonomists for standard genome sequencing and annotation.</title>
        <authorList>
            <consortium name="The Broad Institute Genomics Platform"/>
            <consortium name="The Broad Institute Genome Sequencing Center for Infectious Disease"/>
            <person name="Wu L."/>
            <person name="Ma J."/>
        </authorList>
    </citation>
    <scope>NUCLEOTIDE SEQUENCE [LARGE SCALE GENOMIC DNA]</scope>
    <source>
        <strain evidence="2 3">JCM 14924</strain>
    </source>
</reference>
<evidence type="ECO:0000256" key="1">
    <source>
        <dbReference type="SAM" id="MobiDB-lite"/>
    </source>
</evidence>
<dbReference type="EMBL" id="BAAAOQ010000036">
    <property type="protein sequence ID" value="GAA2204797.1"/>
    <property type="molecule type" value="Genomic_DNA"/>
</dbReference>